<evidence type="ECO:0000313" key="3">
    <source>
        <dbReference type="Proteomes" id="UP000799436"/>
    </source>
</evidence>
<feature type="region of interest" description="Disordered" evidence="1">
    <location>
        <begin position="185"/>
        <end position="263"/>
    </location>
</feature>
<feature type="compositionally biased region" description="Basic and acidic residues" evidence="1">
    <location>
        <begin position="218"/>
        <end position="232"/>
    </location>
</feature>
<feature type="region of interest" description="Disordered" evidence="1">
    <location>
        <begin position="115"/>
        <end position="142"/>
    </location>
</feature>
<protein>
    <submittedName>
        <fullName evidence="2">Uncharacterized protein</fullName>
    </submittedName>
</protein>
<accession>A0A6G1L441</accession>
<gene>
    <name evidence="2" type="ORF">EJ03DRAFT_159035</name>
</gene>
<name>A0A6G1L441_9PEZI</name>
<organism evidence="2 3">
    <name type="scientific">Teratosphaeria nubilosa</name>
    <dbReference type="NCBI Taxonomy" id="161662"/>
    <lineage>
        <taxon>Eukaryota</taxon>
        <taxon>Fungi</taxon>
        <taxon>Dikarya</taxon>
        <taxon>Ascomycota</taxon>
        <taxon>Pezizomycotina</taxon>
        <taxon>Dothideomycetes</taxon>
        <taxon>Dothideomycetidae</taxon>
        <taxon>Mycosphaerellales</taxon>
        <taxon>Teratosphaeriaceae</taxon>
        <taxon>Teratosphaeria</taxon>
    </lineage>
</organism>
<dbReference type="OrthoDB" id="3877698at2759"/>
<evidence type="ECO:0000256" key="1">
    <source>
        <dbReference type="SAM" id="MobiDB-lite"/>
    </source>
</evidence>
<dbReference type="Proteomes" id="UP000799436">
    <property type="component" value="Unassembled WGS sequence"/>
</dbReference>
<feature type="region of interest" description="Disordered" evidence="1">
    <location>
        <begin position="31"/>
        <end position="100"/>
    </location>
</feature>
<dbReference type="EMBL" id="ML995859">
    <property type="protein sequence ID" value="KAF2767198.1"/>
    <property type="molecule type" value="Genomic_DNA"/>
</dbReference>
<feature type="compositionally biased region" description="Acidic residues" evidence="1">
    <location>
        <begin position="42"/>
        <end position="54"/>
    </location>
</feature>
<reference evidence="2" key="1">
    <citation type="journal article" date="2020" name="Stud. Mycol.">
        <title>101 Dothideomycetes genomes: a test case for predicting lifestyles and emergence of pathogens.</title>
        <authorList>
            <person name="Haridas S."/>
            <person name="Albert R."/>
            <person name="Binder M."/>
            <person name="Bloem J."/>
            <person name="Labutti K."/>
            <person name="Salamov A."/>
            <person name="Andreopoulos B."/>
            <person name="Baker S."/>
            <person name="Barry K."/>
            <person name="Bills G."/>
            <person name="Bluhm B."/>
            <person name="Cannon C."/>
            <person name="Castanera R."/>
            <person name="Culley D."/>
            <person name="Daum C."/>
            <person name="Ezra D."/>
            <person name="Gonzalez J."/>
            <person name="Henrissat B."/>
            <person name="Kuo A."/>
            <person name="Liang C."/>
            <person name="Lipzen A."/>
            <person name="Lutzoni F."/>
            <person name="Magnuson J."/>
            <person name="Mondo S."/>
            <person name="Nolan M."/>
            <person name="Ohm R."/>
            <person name="Pangilinan J."/>
            <person name="Park H.-J."/>
            <person name="Ramirez L."/>
            <person name="Alfaro M."/>
            <person name="Sun H."/>
            <person name="Tritt A."/>
            <person name="Yoshinaga Y."/>
            <person name="Zwiers L.-H."/>
            <person name="Turgeon B."/>
            <person name="Goodwin S."/>
            <person name="Spatafora J."/>
            <person name="Crous P."/>
            <person name="Grigoriev I."/>
        </authorList>
    </citation>
    <scope>NUCLEOTIDE SEQUENCE</scope>
    <source>
        <strain evidence="2">CBS 116005</strain>
    </source>
</reference>
<keyword evidence="3" id="KW-1185">Reference proteome</keyword>
<proteinExistence type="predicted"/>
<feature type="compositionally biased region" description="Polar residues" evidence="1">
    <location>
        <begin position="115"/>
        <end position="132"/>
    </location>
</feature>
<feature type="compositionally biased region" description="Basic and acidic residues" evidence="1">
    <location>
        <begin position="240"/>
        <end position="253"/>
    </location>
</feature>
<sequence>MSEIRIARLPEELAKLLKDVKSGDFIRFQRVGLSEVGSESGDGNEDGDHDEEDENGGKEHDDESDVGVENAEMKDAEPDDVEVNDAEVGTAEVNSADIEHVDAHDADVDWGHIHTSITNADDVNEGDQSGTQADPKEIVRGEVQKEEGKVYGILDDFEFDGYGGNFFGDDEDGVSMIIDDEDFEPREDHEEEDQWHGIPAVFGEDVDGPPVILDDEYFEPREDHEEGEKEGGNQEEESREQEVQERDSSRDSGDGQDGTLTDTEDAISTKALYYVTRIENDGICTNFKLTKLQLGVTDLTDEHRYQVYGDYIHFPHTQHCSGADCEQTITVSDLAGNSALDNYTITVNPSGDYMRRSVLGHRYCPANCADGFLQQLDDINQYVPNSTFYTLASKEHQPICPVCIGLNVLQFQQALKADVENLANFDTLFERKFQLTTAGGQARGSQREAGGREHQVLCVYR</sequence>
<dbReference type="AlphaFoldDB" id="A0A6G1L441"/>
<evidence type="ECO:0000313" key="2">
    <source>
        <dbReference type="EMBL" id="KAF2767198.1"/>
    </source>
</evidence>